<sequence length="349" mass="36547">MNRRLRFVLLTIAGLAAATLLAAFIAMYVVLQPERFTALLQSQARQAGLELTLANPASPTLWPTPALELNGLSLSARGNSTPMIAASHGRLVLPWHTLLGGDTVVSRLELEGARIDLDAINAYIDTLPSRSSMASAFLPTIDAGFSITRGTLLRGNRLLLSNVQVDAGRLANGQRFPLTLAARTGDGTPYSVDLKTTPQLTEGVLTLGDVALAIASEPRFKAALAGEALWRGGADIGAQLAGKITRADAETYDVVANVTPANQSDPLSIALRLDGKNDHADVRLPPLELAQWWSTFGTGGSLTLPPVRGSIAADVIDAGGIHIEGLRIQAGDAPASTSSTADTPKAKTP</sequence>
<evidence type="ECO:0000313" key="3">
    <source>
        <dbReference type="Proteomes" id="UP000295645"/>
    </source>
</evidence>
<protein>
    <submittedName>
        <fullName evidence="2">AsmA protein</fullName>
    </submittedName>
</protein>
<organism evidence="2 3">
    <name type="scientific">Luteibacter rhizovicinus</name>
    <dbReference type="NCBI Taxonomy" id="242606"/>
    <lineage>
        <taxon>Bacteria</taxon>
        <taxon>Pseudomonadati</taxon>
        <taxon>Pseudomonadota</taxon>
        <taxon>Gammaproteobacteria</taxon>
        <taxon>Lysobacterales</taxon>
        <taxon>Rhodanobacteraceae</taxon>
        <taxon>Luteibacter</taxon>
    </lineage>
</organism>
<evidence type="ECO:0000313" key="2">
    <source>
        <dbReference type="EMBL" id="TCV94118.1"/>
    </source>
</evidence>
<keyword evidence="3" id="KW-1185">Reference proteome</keyword>
<comment type="caution">
    <text evidence="2">The sequence shown here is derived from an EMBL/GenBank/DDBJ whole genome shotgun (WGS) entry which is preliminary data.</text>
</comment>
<gene>
    <name evidence="2" type="ORF">EC912_104316</name>
</gene>
<proteinExistence type="predicted"/>
<keyword evidence="1" id="KW-1133">Transmembrane helix</keyword>
<feature type="transmembrane region" description="Helical" evidence="1">
    <location>
        <begin position="7"/>
        <end position="31"/>
    </location>
</feature>
<keyword evidence="1" id="KW-0812">Transmembrane</keyword>
<name>A0A4R3YR60_9GAMM</name>
<dbReference type="InterPro" id="IPR052894">
    <property type="entry name" value="AsmA-related"/>
</dbReference>
<keyword evidence="1" id="KW-0472">Membrane</keyword>
<dbReference type="PANTHER" id="PTHR30441:SF4">
    <property type="entry name" value="PROTEIN ASMA"/>
    <property type="match status" value="1"/>
</dbReference>
<dbReference type="OrthoDB" id="5965899at2"/>
<dbReference type="GO" id="GO:0090313">
    <property type="term" value="P:regulation of protein targeting to membrane"/>
    <property type="evidence" value="ECO:0007669"/>
    <property type="project" value="TreeGrafter"/>
</dbReference>
<evidence type="ECO:0000256" key="1">
    <source>
        <dbReference type="SAM" id="Phobius"/>
    </source>
</evidence>
<dbReference type="RefSeq" id="WP_132144475.1">
    <property type="nucleotide sequence ID" value="NZ_SMCS01000004.1"/>
</dbReference>
<accession>A0A4R3YR60</accession>
<dbReference type="AlphaFoldDB" id="A0A4R3YR60"/>
<reference evidence="2 3" key="1">
    <citation type="submission" date="2019-03" db="EMBL/GenBank/DDBJ databases">
        <title>Above-ground endophytic microbial communities from plants in different locations in the United States.</title>
        <authorList>
            <person name="Frank C."/>
        </authorList>
    </citation>
    <scope>NUCLEOTIDE SEQUENCE [LARGE SCALE GENOMIC DNA]</scope>
    <source>
        <strain evidence="2 3">LP_13_YM</strain>
    </source>
</reference>
<dbReference type="Proteomes" id="UP000295645">
    <property type="component" value="Unassembled WGS sequence"/>
</dbReference>
<dbReference type="GO" id="GO:0005886">
    <property type="term" value="C:plasma membrane"/>
    <property type="evidence" value="ECO:0007669"/>
    <property type="project" value="TreeGrafter"/>
</dbReference>
<dbReference type="EMBL" id="SMCS01000004">
    <property type="protein sequence ID" value="TCV94118.1"/>
    <property type="molecule type" value="Genomic_DNA"/>
</dbReference>
<dbReference type="PANTHER" id="PTHR30441">
    <property type="entry name" value="DUF748 DOMAIN-CONTAINING PROTEIN"/>
    <property type="match status" value="1"/>
</dbReference>